<dbReference type="Gramene" id="ONK55659">
    <property type="protein sequence ID" value="ONK55659"/>
    <property type="gene ID" value="A4U43_UnF530"/>
</dbReference>
<proteinExistence type="predicted"/>
<evidence type="ECO:0000313" key="2">
    <source>
        <dbReference type="Proteomes" id="UP000243459"/>
    </source>
</evidence>
<protein>
    <submittedName>
        <fullName evidence="1">Uncharacterized protein</fullName>
    </submittedName>
</protein>
<evidence type="ECO:0000313" key="1">
    <source>
        <dbReference type="EMBL" id="ONK55659.1"/>
    </source>
</evidence>
<dbReference type="EMBL" id="KV863326">
    <property type="protein sequence ID" value="ONK55659.1"/>
    <property type="molecule type" value="Genomic_DNA"/>
</dbReference>
<keyword evidence="2" id="KW-1185">Reference proteome</keyword>
<organism evidence="1 2">
    <name type="scientific">Asparagus officinalis</name>
    <name type="common">Garden asparagus</name>
    <dbReference type="NCBI Taxonomy" id="4686"/>
    <lineage>
        <taxon>Eukaryota</taxon>
        <taxon>Viridiplantae</taxon>
        <taxon>Streptophyta</taxon>
        <taxon>Embryophyta</taxon>
        <taxon>Tracheophyta</taxon>
        <taxon>Spermatophyta</taxon>
        <taxon>Magnoliopsida</taxon>
        <taxon>Liliopsida</taxon>
        <taxon>Asparagales</taxon>
        <taxon>Asparagaceae</taxon>
        <taxon>Asparagoideae</taxon>
        <taxon>Asparagus</taxon>
    </lineage>
</organism>
<dbReference type="AlphaFoldDB" id="A0A1R3L7T2"/>
<dbReference type="Proteomes" id="UP000243459">
    <property type="component" value="Unassembled WGS sequence"/>
</dbReference>
<reference evidence="2" key="1">
    <citation type="journal article" date="2017" name="Nat. Commun.">
        <title>The asparagus genome sheds light on the origin and evolution of a young Y chromosome.</title>
        <authorList>
            <person name="Harkess A."/>
            <person name="Zhou J."/>
            <person name="Xu C."/>
            <person name="Bowers J.E."/>
            <person name="Van der Hulst R."/>
            <person name="Ayyampalayam S."/>
            <person name="Mercati F."/>
            <person name="Riccardi P."/>
            <person name="McKain M.R."/>
            <person name="Kakrana A."/>
            <person name="Tang H."/>
            <person name="Ray J."/>
            <person name="Groenendijk J."/>
            <person name="Arikit S."/>
            <person name="Mathioni S.M."/>
            <person name="Nakano M."/>
            <person name="Shan H."/>
            <person name="Telgmann-Rauber A."/>
            <person name="Kanno A."/>
            <person name="Yue Z."/>
            <person name="Chen H."/>
            <person name="Li W."/>
            <person name="Chen Y."/>
            <person name="Xu X."/>
            <person name="Zhang Y."/>
            <person name="Luo S."/>
            <person name="Chen H."/>
            <person name="Gao J."/>
            <person name="Mao Z."/>
            <person name="Pires J.C."/>
            <person name="Luo M."/>
            <person name="Kudrna D."/>
            <person name="Wing R.A."/>
            <person name="Meyers B.C."/>
            <person name="Yi K."/>
            <person name="Kong H."/>
            <person name="Lavrijsen P."/>
            <person name="Sunseri F."/>
            <person name="Falavigna A."/>
            <person name="Ye Y."/>
            <person name="Leebens-Mack J.H."/>
            <person name="Chen G."/>
        </authorList>
    </citation>
    <scope>NUCLEOTIDE SEQUENCE [LARGE SCALE GENOMIC DNA]</scope>
    <source>
        <strain evidence="2">cv. DH0086</strain>
    </source>
</reference>
<gene>
    <name evidence="1" type="ORF">A4U43_UnF530</name>
</gene>
<accession>A0A1R3L7T2</accession>
<name>A0A1R3L7T2_ASPOF</name>
<sequence>MITDNCIGCATTMGIISVNEQKQQAGTTSRSKWACFFQRYKPQASRPSHCTNRTPWPLASDCFGGADAGILLSRHPTQRQNSSTAPPKQPLDDHGVLVLQWEGRDASRWLYLENSRVQLLIVVLLLVVVVGR</sequence>